<evidence type="ECO:0000313" key="1">
    <source>
        <dbReference type="EMBL" id="QEK38442.1"/>
    </source>
</evidence>
<evidence type="ECO:0000313" key="2">
    <source>
        <dbReference type="Proteomes" id="UP000325004"/>
    </source>
</evidence>
<name>A0A5C0UGM1_9PROT</name>
<proteinExistence type="predicted"/>
<keyword evidence="2" id="KW-1185">Reference proteome</keyword>
<sequence>MRKRVNTICNNVHLSLGSIIMATKHIGYYIESNIHNQKREIIQKNTPTNIAFLKSFICISHGLFLKHNIKHNLFIYTKLSLSFKKYEMKVLKGYDHNNISNSAFCTNGFGAALGVHYKKNRKCGIFWEVQMKKFIPLEWDREENSRITPPKEFSTSIGFIVNMLKKHN</sequence>
<dbReference type="Proteomes" id="UP000325004">
    <property type="component" value="Chromosome"/>
</dbReference>
<protein>
    <submittedName>
        <fullName evidence="1">Uncharacterized protein</fullName>
    </submittedName>
</protein>
<dbReference type="AlphaFoldDB" id="A0A5C0UGM1"/>
<dbReference type="KEGG" id="cpri:FZC34_00720"/>
<dbReference type="EMBL" id="CP043316">
    <property type="protein sequence ID" value="QEK38442.1"/>
    <property type="molecule type" value="Genomic_DNA"/>
</dbReference>
<gene>
    <name evidence="1" type="ORF">FZC34_00720</name>
</gene>
<dbReference type="RefSeq" id="WP_148971558.1">
    <property type="nucleotide sequence ID" value="NZ_CP043316.1"/>
</dbReference>
<reference evidence="1 2" key="1">
    <citation type="submission" date="2019-08" db="EMBL/GenBank/DDBJ databases">
        <title>Highly reduced genomes of protist endosymbionts show evolutionary convergence.</title>
        <authorList>
            <person name="George E."/>
            <person name="Husnik F."/>
            <person name="Tashyreva D."/>
            <person name="Prokopchuk G."/>
            <person name="Horak A."/>
            <person name="Kwong W.K."/>
            <person name="Lukes J."/>
            <person name="Keeling P.J."/>
        </authorList>
    </citation>
    <scope>NUCLEOTIDE SEQUENCE [LARGE SCALE GENOMIC DNA]</scope>
    <source>
        <strain evidence="1">1604LC</strain>
    </source>
</reference>
<accession>A0A5C0UGM1</accession>
<organism evidence="1 2">
    <name type="scientific">Candidatus Cytomitobacter primus</name>
    <dbReference type="NCBI Taxonomy" id="2066024"/>
    <lineage>
        <taxon>Bacteria</taxon>
        <taxon>Pseudomonadati</taxon>
        <taxon>Pseudomonadota</taxon>
        <taxon>Alphaproteobacteria</taxon>
        <taxon>Holosporales</taxon>
        <taxon>Holosporaceae</taxon>
        <taxon>Candidatus Cytomitobacter</taxon>
    </lineage>
</organism>